<dbReference type="Proteomes" id="UP001333110">
    <property type="component" value="Unassembled WGS sequence"/>
</dbReference>
<name>A0AAN7RT42_MYCAM</name>
<evidence type="ECO:0008006" key="3">
    <source>
        <dbReference type="Google" id="ProtNLM"/>
    </source>
</evidence>
<keyword evidence="2" id="KW-1185">Reference proteome</keyword>
<dbReference type="AlphaFoldDB" id="A0AAN7RT42"/>
<gene>
    <name evidence="1" type="ORF">QYF61_001378</name>
</gene>
<protein>
    <recommendedName>
        <fullName evidence="3">Reverse transcriptase</fullName>
    </recommendedName>
</protein>
<dbReference type="EMBL" id="JAUNZN010000009">
    <property type="protein sequence ID" value="KAK4815390.1"/>
    <property type="molecule type" value="Genomic_DNA"/>
</dbReference>
<proteinExistence type="predicted"/>
<organism evidence="1 2">
    <name type="scientific">Mycteria americana</name>
    <name type="common">Wood stork</name>
    <dbReference type="NCBI Taxonomy" id="33587"/>
    <lineage>
        <taxon>Eukaryota</taxon>
        <taxon>Metazoa</taxon>
        <taxon>Chordata</taxon>
        <taxon>Craniata</taxon>
        <taxon>Vertebrata</taxon>
        <taxon>Euteleostomi</taxon>
        <taxon>Archelosauria</taxon>
        <taxon>Archosauria</taxon>
        <taxon>Dinosauria</taxon>
        <taxon>Saurischia</taxon>
        <taxon>Theropoda</taxon>
        <taxon>Coelurosauria</taxon>
        <taxon>Aves</taxon>
        <taxon>Neognathae</taxon>
        <taxon>Neoaves</taxon>
        <taxon>Aequornithes</taxon>
        <taxon>Ciconiiformes</taxon>
        <taxon>Ciconiidae</taxon>
        <taxon>Mycteria</taxon>
    </lineage>
</organism>
<dbReference type="PANTHER" id="PTHR33332">
    <property type="entry name" value="REVERSE TRANSCRIPTASE DOMAIN-CONTAINING PROTEIN"/>
    <property type="match status" value="1"/>
</dbReference>
<accession>A0AAN7RT42</accession>
<feature type="non-terminal residue" evidence="1">
    <location>
        <position position="317"/>
    </location>
</feature>
<evidence type="ECO:0000313" key="1">
    <source>
        <dbReference type="EMBL" id="KAK4815390.1"/>
    </source>
</evidence>
<sequence>MNMPEGRAILQRDRGRLEEWASRNCIKLNKDECKVLHLGWHNQRAQYRLGSVWLGSSLAERDLGVVVDNKLNTSPCAAAATKANWILGCIRRGITRRERAVVFPLYSALVRPHLESCAHFWSPHFKKDTDRLEKLQSRATKMMKGLENLPYNKRLKELVLFSWEKRRLRGDLTTVFQYLKGGYKEDGGSLFTSSHMDKTKDNRYKLQWERFHLDIGKKFFTVRTFTGTTSPGTRWSPHCWNFSKWDWTERFPGVLLTNSFKSWNFAFLKFKVLTLLLTWPISLRTVHSTSPRLPPILMSPISSLVLVTNRQSIASPQ</sequence>
<reference evidence="1 2" key="1">
    <citation type="journal article" date="2023" name="J. Hered.">
        <title>Chromosome-level genome of the wood stork (Mycteria americana) provides insight into avian chromosome evolution.</title>
        <authorList>
            <person name="Flamio R. Jr."/>
            <person name="Ramstad K.M."/>
        </authorList>
    </citation>
    <scope>NUCLEOTIDE SEQUENCE [LARGE SCALE GENOMIC DNA]</scope>
    <source>
        <tissue evidence="1">Blood</tissue>
    </source>
</reference>
<dbReference type="PRINTS" id="PR01345">
    <property type="entry name" value="CERVTRCPTASE"/>
</dbReference>
<comment type="caution">
    <text evidence="1">The sequence shown here is derived from an EMBL/GenBank/DDBJ whole genome shotgun (WGS) entry which is preliminary data.</text>
</comment>
<evidence type="ECO:0000313" key="2">
    <source>
        <dbReference type="Proteomes" id="UP001333110"/>
    </source>
</evidence>